<feature type="compositionally biased region" description="Polar residues" evidence="1">
    <location>
        <begin position="190"/>
        <end position="207"/>
    </location>
</feature>
<comment type="caution">
    <text evidence="3">The sequence shown here is derived from an EMBL/GenBank/DDBJ whole genome shotgun (WGS) entry which is preliminary data.</text>
</comment>
<proteinExistence type="predicted"/>
<dbReference type="InterPro" id="IPR057218">
    <property type="entry name" value="DUF7896"/>
</dbReference>
<feature type="compositionally biased region" description="Basic and acidic residues" evidence="1">
    <location>
        <begin position="522"/>
        <end position="538"/>
    </location>
</feature>
<dbReference type="OrthoDB" id="5377599at2759"/>
<feature type="compositionally biased region" description="Polar residues" evidence="1">
    <location>
        <begin position="128"/>
        <end position="153"/>
    </location>
</feature>
<reference evidence="3" key="1">
    <citation type="submission" date="2021-03" db="EMBL/GenBank/DDBJ databases">
        <authorList>
            <person name="Tagirdzhanova G."/>
        </authorList>
    </citation>
    <scope>NUCLEOTIDE SEQUENCE</scope>
</reference>
<feature type="compositionally biased region" description="Basic and acidic residues" evidence="1">
    <location>
        <begin position="609"/>
        <end position="620"/>
    </location>
</feature>
<dbReference type="PANTHER" id="PTHR42031">
    <property type="entry name" value="KEY LIME PATHOGENICITY PROTEIN"/>
    <property type="match status" value="1"/>
</dbReference>
<evidence type="ECO:0000259" key="2">
    <source>
        <dbReference type="Pfam" id="PF25438"/>
    </source>
</evidence>
<protein>
    <recommendedName>
        <fullName evidence="2">DUF7896 domain-containing protein</fullName>
    </recommendedName>
</protein>
<feature type="region of interest" description="Disordered" evidence="1">
    <location>
        <begin position="190"/>
        <end position="248"/>
    </location>
</feature>
<feature type="compositionally biased region" description="Polar residues" evidence="1">
    <location>
        <begin position="93"/>
        <end position="103"/>
    </location>
</feature>
<feature type="region of interest" description="Disordered" evidence="1">
    <location>
        <begin position="521"/>
        <end position="550"/>
    </location>
</feature>
<dbReference type="PANTHER" id="PTHR42031:SF1">
    <property type="entry name" value="KEY LIME PATHOGENICITY PROTEIN"/>
    <property type="match status" value="1"/>
</dbReference>
<dbReference type="AlphaFoldDB" id="A0A8H3PGP4"/>
<evidence type="ECO:0000313" key="4">
    <source>
        <dbReference type="Proteomes" id="UP000664534"/>
    </source>
</evidence>
<feature type="region of interest" description="Disordered" evidence="1">
    <location>
        <begin position="82"/>
        <end position="175"/>
    </location>
</feature>
<feature type="compositionally biased region" description="Polar residues" evidence="1">
    <location>
        <begin position="358"/>
        <end position="369"/>
    </location>
</feature>
<feature type="compositionally biased region" description="Low complexity" evidence="1">
    <location>
        <begin position="370"/>
        <end position="383"/>
    </location>
</feature>
<feature type="region of interest" description="Disordered" evidence="1">
    <location>
        <begin position="696"/>
        <end position="724"/>
    </location>
</feature>
<evidence type="ECO:0000313" key="3">
    <source>
        <dbReference type="EMBL" id="CAF9940442.1"/>
    </source>
</evidence>
<keyword evidence="4" id="KW-1185">Reference proteome</keyword>
<sequence>MSDLKLVSYLKGMKETFWYERRHLHHDEIKLEWATSAAPYASILLDTEASATPLQLTSAQGQHMARHSTSDSSAEVAAKRRASGTVTAVELVQRSQNAPSSEPMSRKRARTSQYGPGTTAKSAIGTASLDTNPWQQDSNAPYCGYTNTSTSGPSFKARRTSAGRMPINTSGDSPNIRIYEPAEYLQQTNASPSSSFALHTRPQSSLNEARVPPSSFELPSPFSASPTTTASGGFTNTTPPTSAPMSRHDSVATSFCGAFDMMRANSGISEMDLGQNMYGQDSCHAPNPNPFSPNGQEVGTPFDNALYFAHAEGTAIEPSLASMRAMEQLRLPPTLELETEMKRDASSSSLPPVERLHSPSTLEVHTTMTRDSSSESNVSSTSRISRRSQEQIAQAARPIAPKDPDEVPMPEQPSSSLSGSHDMLRQRSAPEPKVSIPKLQYSRQTKEKLKCQTCNKNPEGYRGSHELQRHMALDHNAYRTAWVCVDISPDGFLGGCTACESKKPYGQDYNAAAHLRRFHFHPKSEVRRTNVDPEERRGGKGGGKDPPMSECRRWMEKIQVRGKDYVALADSILDDAGDDVAENFEESQEDQGEQYQVVENHCSFGSAQRNDKSLRSHDDATGQQNSASFDDADSLELAMIDDRQFTTQNFDSSFRQSGFQSAFETSVGTCFDSNTADFTTPSINLSYSRPTPYSSAPAAPSFLSGNPADPAQAHDDFASTSGTGDSLTLPSTMSTTMTAHNPEALHDFQTSYLPDHVSYGVSSPNNPQVSYGLLNFPLYC</sequence>
<evidence type="ECO:0000256" key="1">
    <source>
        <dbReference type="SAM" id="MobiDB-lite"/>
    </source>
</evidence>
<feature type="compositionally biased region" description="Polar residues" evidence="1">
    <location>
        <begin position="111"/>
        <end position="121"/>
    </location>
</feature>
<name>A0A8H3PGP4_9LECA</name>
<organism evidence="3 4">
    <name type="scientific">Imshaugia aleurites</name>
    <dbReference type="NCBI Taxonomy" id="172621"/>
    <lineage>
        <taxon>Eukaryota</taxon>
        <taxon>Fungi</taxon>
        <taxon>Dikarya</taxon>
        <taxon>Ascomycota</taxon>
        <taxon>Pezizomycotina</taxon>
        <taxon>Lecanoromycetes</taxon>
        <taxon>OSLEUM clade</taxon>
        <taxon>Lecanoromycetidae</taxon>
        <taxon>Lecanorales</taxon>
        <taxon>Lecanorineae</taxon>
        <taxon>Parmeliaceae</taxon>
        <taxon>Imshaugia</taxon>
    </lineage>
</organism>
<dbReference type="Proteomes" id="UP000664534">
    <property type="component" value="Unassembled WGS sequence"/>
</dbReference>
<accession>A0A8H3PGP4</accession>
<dbReference type="EMBL" id="CAJPDT010000131">
    <property type="protein sequence ID" value="CAF9940442.1"/>
    <property type="molecule type" value="Genomic_DNA"/>
</dbReference>
<feature type="region of interest" description="Disordered" evidence="1">
    <location>
        <begin position="341"/>
        <end position="458"/>
    </location>
</feature>
<feature type="domain" description="DUF7896" evidence="2">
    <location>
        <begin position="479"/>
        <end position="557"/>
    </location>
</feature>
<feature type="region of interest" description="Disordered" evidence="1">
    <location>
        <begin position="608"/>
        <end position="630"/>
    </location>
</feature>
<feature type="compositionally biased region" description="Low complexity" evidence="1">
    <location>
        <begin position="212"/>
        <end position="238"/>
    </location>
</feature>
<gene>
    <name evidence="3" type="ORF">IMSHALPRED_002028</name>
</gene>
<dbReference type="Pfam" id="PF25438">
    <property type="entry name" value="DUF7896"/>
    <property type="match status" value="1"/>
</dbReference>